<evidence type="ECO:0000313" key="6">
    <source>
        <dbReference type="Proteomes" id="UP000290975"/>
    </source>
</evidence>
<evidence type="ECO:0000313" key="5">
    <source>
        <dbReference type="EMBL" id="GBH29483.1"/>
    </source>
</evidence>
<name>A0A401IYK8_SPHXE</name>
<comment type="caution">
    <text evidence="5">The sequence shown here is derived from an EMBL/GenBank/DDBJ whole genome shotgun (WGS) entry which is preliminary data.</text>
</comment>
<reference evidence="5 6" key="1">
    <citation type="submission" date="2014-12" db="EMBL/GenBank/DDBJ databases">
        <title>Whole genome sequencing of Sphingobium xenophagum OW59.</title>
        <authorList>
            <person name="Ohta Y."/>
            <person name="Nishi S."/>
            <person name="Hatada Y."/>
        </authorList>
    </citation>
    <scope>NUCLEOTIDE SEQUENCE [LARGE SCALE GENOMIC DNA]</scope>
    <source>
        <strain evidence="5 6">OW59</strain>
    </source>
</reference>
<dbReference type="GO" id="GO:0009117">
    <property type="term" value="P:nucleotide metabolic process"/>
    <property type="evidence" value="ECO:0007669"/>
    <property type="project" value="TreeGrafter"/>
</dbReference>
<dbReference type="STRING" id="1192759.GCA_000277525_00158"/>
<dbReference type="Gene3D" id="3.30.428.10">
    <property type="entry name" value="HIT-like"/>
    <property type="match status" value="1"/>
</dbReference>
<dbReference type="PANTHER" id="PTHR46648">
    <property type="entry name" value="HIT FAMILY PROTEIN 1"/>
    <property type="match status" value="1"/>
</dbReference>
<keyword evidence="6" id="KW-1185">Reference proteome</keyword>
<dbReference type="InterPro" id="IPR036265">
    <property type="entry name" value="HIT-like_sf"/>
</dbReference>
<evidence type="ECO:0000256" key="1">
    <source>
        <dbReference type="PIRSR" id="PIRSR601310-1"/>
    </source>
</evidence>
<dbReference type="PANTHER" id="PTHR46648:SF1">
    <property type="entry name" value="ADENOSINE 5'-MONOPHOSPHORAMIDASE HNT1"/>
    <property type="match status" value="1"/>
</dbReference>
<evidence type="ECO:0000256" key="2">
    <source>
        <dbReference type="PIRSR" id="PIRSR601310-3"/>
    </source>
</evidence>
<organism evidence="5 6">
    <name type="scientific">Sphingobium xenophagum</name>
    <dbReference type="NCBI Taxonomy" id="121428"/>
    <lineage>
        <taxon>Bacteria</taxon>
        <taxon>Pseudomonadati</taxon>
        <taxon>Pseudomonadota</taxon>
        <taxon>Alphaproteobacteria</taxon>
        <taxon>Sphingomonadales</taxon>
        <taxon>Sphingomonadaceae</taxon>
        <taxon>Sphingobium</taxon>
    </lineage>
</organism>
<sequence length="146" mass="15653">MSLDGTYDEGNVFALILAGKIPSVPLYEDAHTFCFLDIQPQSKGHALVISKWSKARNILEIEEDALAQVMATTSKVATAIRAALNPDGLHIAQFNGSAAGQTVFHLHVHIVPRWAGQATGFVAHGQGQFADADALQALAQEIRAHL</sequence>
<feature type="short sequence motif" description="Histidine triad motif" evidence="2 3">
    <location>
        <begin position="105"/>
        <end position="109"/>
    </location>
</feature>
<dbReference type="InterPro" id="IPR039384">
    <property type="entry name" value="HINT"/>
</dbReference>
<dbReference type="CDD" id="cd01277">
    <property type="entry name" value="HINT_subgroup"/>
    <property type="match status" value="1"/>
</dbReference>
<dbReference type="PROSITE" id="PS51084">
    <property type="entry name" value="HIT_2"/>
    <property type="match status" value="1"/>
</dbReference>
<dbReference type="Pfam" id="PF01230">
    <property type="entry name" value="HIT"/>
    <property type="match status" value="1"/>
</dbReference>
<dbReference type="SUPFAM" id="SSF54197">
    <property type="entry name" value="HIT-like"/>
    <property type="match status" value="1"/>
</dbReference>
<evidence type="ECO:0000259" key="4">
    <source>
        <dbReference type="PROSITE" id="PS51084"/>
    </source>
</evidence>
<dbReference type="PRINTS" id="PR00332">
    <property type="entry name" value="HISTRIAD"/>
</dbReference>
<dbReference type="InterPro" id="IPR001310">
    <property type="entry name" value="Histidine_triad_HIT"/>
</dbReference>
<dbReference type="InterPro" id="IPR011146">
    <property type="entry name" value="HIT-like"/>
</dbReference>
<gene>
    <name evidence="5" type="ORF">MBESOW_P0737</name>
</gene>
<feature type="active site" description="Tele-AMP-histidine intermediate" evidence="1">
    <location>
        <position position="107"/>
    </location>
</feature>
<dbReference type="Proteomes" id="UP000290975">
    <property type="component" value="Unassembled WGS sequence"/>
</dbReference>
<dbReference type="RefSeq" id="WP_130751979.1">
    <property type="nucleotide sequence ID" value="NZ_BBQY01000001.1"/>
</dbReference>
<proteinExistence type="predicted"/>
<dbReference type="AlphaFoldDB" id="A0A401IYK8"/>
<evidence type="ECO:0000256" key="3">
    <source>
        <dbReference type="PROSITE-ProRule" id="PRU00464"/>
    </source>
</evidence>
<feature type="domain" description="HIT" evidence="4">
    <location>
        <begin position="12"/>
        <end position="120"/>
    </location>
</feature>
<dbReference type="EMBL" id="BBQY01000001">
    <property type="protein sequence ID" value="GBH29483.1"/>
    <property type="molecule type" value="Genomic_DNA"/>
</dbReference>
<accession>A0A401IYK8</accession>
<protein>
    <submittedName>
        <fullName evidence="5">Histidine triad family protein</fullName>
    </submittedName>
</protein>
<dbReference type="GO" id="GO:0003824">
    <property type="term" value="F:catalytic activity"/>
    <property type="evidence" value="ECO:0007669"/>
    <property type="project" value="InterPro"/>
</dbReference>